<dbReference type="GO" id="GO:0043190">
    <property type="term" value="C:ATP-binding cassette (ABC) transporter complex"/>
    <property type="evidence" value="ECO:0007669"/>
    <property type="project" value="InterPro"/>
</dbReference>
<proteinExistence type="inferred from homology"/>
<feature type="signal peptide" evidence="5">
    <location>
        <begin position="1"/>
        <end position="34"/>
    </location>
</feature>
<accession>A0A940S3H3</accession>
<evidence type="ECO:0000256" key="4">
    <source>
        <dbReference type="ARBA" id="ARBA00022729"/>
    </source>
</evidence>
<dbReference type="PIRSF" id="PIRSF002741">
    <property type="entry name" value="MppA"/>
    <property type="match status" value="1"/>
</dbReference>
<dbReference type="InterPro" id="IPR023765">
    <property type="entry name" value="SBP_5_CS"/>
</dbReference>
<dbReference type="PROSITE" id="PS01040">
    <property type="entry name" value="SBP_BACTERIAL_5"/>
    <property type="match status" value="1"/>
</dbReference>
<comment type="caution">
    <text evidence="7">The sequence shown here is derived from an EMBL/GenBank/DDBJ whole genome shotgun (WGS) entry which is preliminary data.</text>
</comment>
<comment type="subcellular location">
    <subcellularLocation>
        <location evidence="1">Periplasm</location>
    </subcellularLocation>
</comment>
<keyword evidence="4 5" id="KW-0732">Signal</keyword>
<sequence>METTMAERMPALQRRAFLALPGAGLLASATGARAQTGVAAGTAPGTTLNLAVAAPVTSLDPHYHTLSPNNMMAEHFFDPLVGRDAKAALRPALAESWHLVDETTWEFRLRRGVKFSNGQDFTAEDVAYTYRRVPTVVNSPGSFGIYTKAITGTEIVDPHTIRFKTNGVYPLLPQDLSQVYIICKAAGENVATGDFNNGRAMIGTGPFRFVSFNADDRVVMSRNDAYWAEKPEWSQVVYRFIPGDGVRVAALLSGDVQMIDVVPPNDMPRLRTTPGIAFAEMPSLRCIYIKLDTAHDVSPYITDNDGKPFTRNPLRDLRVRQALSIGINRQAIVDRVMQGAGTPIGQMMPPGANGYVADLPPPTFSIDRAKALLAEAGYPNGFQITLIGPNNRYVNDAQIIQAVGQMWQRIGVRTRVEAMPFAVMAQRQARNDMSAMLIGWATAGEPSTAIRGNLTTRIPDKGFGTVNFSGYSNPQVDALTDEGLRTADDAKREAIFGRAMRVAMEDVALITLHMQKNIWALKGGMTYEARADEYTLAMGVKRAVG</sequence>
<name>A0A940S3H3_9PROT</name>
<dbReference type="GO" id="GO:0015833">
    <property type="term" value="P:peptide transport"/>
    <property type="evidence" value="ECO:0007669"/>
    <property type="project" value="TreeGrafter"/>
</dbReference>
<evidence type="ECO:0000256" key="2">
    <source>
        <dbReference type="ARBA" id="ARBA00005695"/>
    </source>
</evidence>
<dbReference type="AlphaFoldDB" id="A0A940S3H3"/>
<organism evidence="7 8">
    <name type="scientific">Roseomonas indoligenes</name>
    <dbReference type="NCBI Taxonomy" id="2820811"/>
    <lineage>
        <taxon>Bacteria</taxon>
        <taxon>Pseudomonadati</taxon>
        <taxon>Pseudomonadota</taxon>
        <taxon>Alphaproteobacteria</taxon>
        <taxon>Acetobacterales</taxon>
        <taxon>Roseomonadaceae</taxon>
        <taxon>Roseomonas</taxon>
    </lineage>
</organism>
<evidence type="ECO:0000313" key="8">
    <source>
        <dbReference type="Proteomes" id="UP000677537"/>
    </source>
</evidence>
<dbReference type="Gene3D" id="3.10.105.10">
    <property type="entry name" value="Dipeptide-binding Protein, Domain 3"/>
    <property type="match status" value="1"/>
</dbReference>
<dbReference type="GO" id="GO:0030288">
    <property type="term" value="C:outer membrane-bounded periplasmic space"/>
    <property type="evidence" value="ECO:0007669"/>
    <property type="project" value="UniProtKB-ARBA"/>
</dbReference>
<keyword evidence="3" id="KW-0813">Transport</keyword>
<dbReference type="EMBL" id="JAGIZA010000003">
    <property type="protein sequence ID" value="MBP0492236.1"/>
    <property type="molecule type" value="Genomic_DNA"/>
</dbReference>
<reference evidence="7" key="1">
    <citation type="submission" date="2021-03" db="EMBL/GenBank/DDBJ databases">
        <authorList>
            <person name="So Y."/>
        </authorList>
    </citation>
    <scope>NUCLEOTIDE SEQUENCE</scope>
    <source>
        <strain evidence="7">SG15</strain>
    </source>
</reference>
<evidence type="ECO:0000259" key="6">
    <source>
        <dbReference type="Pfam" id="PF00496"/>
    </source>
</evidence>
<protein>
    <submittedName>
        <fullName evidence="7">ABC transporter substrate-binding protein</fullName>
    </submittedName>
</protein>
<dbReference type="Gene3D" id="3.40.190.10">
    <property type="entry name" value="Periplasmic binding protein-like II"/>
    <property type="match status" value="1"/>
</dbReference>
<dbReference type="PANTHER" id="PTHR30290:SF9">
    <property type="entry name" value="OLIGOPEPTIDE-BINDING PROTEIN APPA"/>
    <property type="match status" value="1"/>
</dbReference>
<dbReference type="SUPFAM" id="SSF53850">
    <property type="entry name" value="Periplasmic binding protein-like II"/>
    <property type="match status" value="1"/>
</dbReference>
<evidence type="ECO:0000313" key="7">
    <source>
        <dbReference type="EMBL" id="MBP0492236.1"/>
    </source>
</evidence>
<feature type="chain" id="PRO_5036914149" evidence="5">
    <location>
        <begin position="35"/>
        <end position="545"/>
    </location>
</feature>
<dbReference type="Pfam" id="PF00496">
    <property type="entry name" value="SBP_bac_5"/>
    <property type="match status" value="1"/>
</dbReference>
<dbReference type="PROSITE" id="PS51318">
    <property type="entry name" value="TAT"/>
    <property type="match status" value="1"/>
</dbReference>
<dbReference type="CDD" id="cd08498">
    <property type="entry name" value="PBP2_NikA_DppA_OppA_like_2"/>
    <property type="match status" value="1"/>
</dbReference>
<dbReference type="Proteomes" id="UP000677537">
    <property type="component" value="Unassembled WGS sequence"/>
</dbReference>
<feature type="domain" description="Solute-binding protein family 5" evidence="6">
    <location>
        <begin position="89"/>
        <end position="445"/>
    </location>
</feature>
<comment type="similarity">
    <text evidence="2">Belongs to the bacterial solute-binding protein 5 family.</text>
</comment>
<keyword evidence="8" id="KW-1185">Reference proteome</keyword>
<evidence type="ECO:0000256" key="5">
    <source>
        <dbReference type="SAM" id="SignalP"/>
    </source>
</evidence>
<dbReference type="InterPro" id="IPR030678">
    <property type="entry name" value="Peptide/Ni-bd"/>
</dbReference>
<evidence type="ECO:0000256" key="3">
    <source>
        <dbReference type="ARBA" id="ARBA00022448"/>
    </source>
</evidence>
<dbReference type="Gene3D" id="3.90.76.10">
    <property type="entry name" value="Dipeptide-binding Protein, Domain 1"/>
    <property type="match status" value="1"/>
</dbReference>
<evidence type="ECO:0000256" key="1">
    <source>
        <dbReference type="ARBA" id="ARBA00004418"/>
    </source>
</evidence>
<dbReference type="InterPro" id="IPR000914">
    <property type="entry name" value="SBP_5_dom"/>
</dbReference>
<dbReference type="InterPro" id="IPR006311">
    <property type="entry name" value="TAT_signal"/>
</dbReference>
<dbReference type="PANTHER" id="PTHR30290">
    <property type="entry name" value="PERIPLASMIC BINDING COMPONENT OF ABC TRANSPORTER"/>
    <property type="match status" value="1"/>
</dbReference>
<gene>
    <name evidence="7" type="ORF">J5Y10_05525</name>
</gene>
<dbReference type="InterPro" id="IPR039424">
    <property type="entry name" value="SBP_5"/>
</dbReference>
<dbReference type="GO" id="GO:1904680">
    <property type="term" value="F:peptide transmembrane transporter activity"/>
    <property type="evidence" value="ECO:0007669"/>
    <property type="project" value="TreeGrafter"/>
</dbReference>